<dbReference type="AlphaFoldDB" id="A0A8E2E7W5"/>
<sequence length="88" mass="10189">MKLGENPHKQIILVETVIWVFATSLVFYEGFPQTPILRSKFRLGRHVGRNILEKGQKCEDTIQRILQDVKSREDLEMVMEVRSSASSE</sequence>
<feature type="transmembrane region" description="Helical" evidence="1">
    <location>
        <begin position="12"/>
        <end position="31"/>
    </location>
</feature>
<keyword evidence="3" id="KW-1185">Reference proteome</keyword>
<evidence type="ECO:0000256" key="1">
    <source>
        <dbReference type="SAM" id="Phobius"/>
    </source>
</evidence>
<organism evidence="2 3">
    <name type="scientific">Lepidopterella palustris CBS 459.81</name>
    <dbReference type="NCBI Taxonomy" id="1314670"/>
    <lineage>
        <taxon>Eukaryota</taxon>
        <taxon>Fungi</taxon>
        <taxon>Dikarya</taxon>
        <taxon>Ascomycota</taxon>
        <taxon>Pezizomycotina</taxon>
        <taxon>Dothideomycetes</taxon>
        <taxon>Pleosporomycetidae</taxon>
        <taxon>Mytilinidiales</taxon>
        <taxon>Argynnaceae</taxon>
        <taxon>Lepidopterella</taxon>
    </lineage>
</organism>
<keyword evidence="1" id="KW-1133">Transmembrane helix</keyword>
<keyword evidence="1" id="KW-0812">Transmembrane</keyword>
<accession>A0A8E2E7W5</accession>
<keyword evidence="1" id="KW-0472">Membrane</keyword>
<protein>
    <submittedName>
        <fullName evidence="2">Uncharacterized protein</fullName>
    </submittedName>
</protein>
<evidence type="ECO:0000313" key="3">
    <source>
        <dbReference type="Proteomes" id="UP000250266"/>
    </source>
</evidence>
<reference evidence="2 3" key="1">
    <citation type="journal article" date="2016" name="Nat. Commun.">
        <title>Ectomycorrhizal ecology is imprinted in the genome of the dominant symbiotic fungus Cenococcum geophilum.</title>
        <authorList>
            <consortium name="DOE Joint Genome Institute"/>
            <person name="Peter M."/>
            <person name="Kohler A."/>
            <person name="Ohm R.A."/>
            <person name="Kuo A."/>
            <person name="Krutzmann J."/>
            <person name="Morin E."/>
            <person name="Arend M."/>
            <person name="Barry K.W."/>
            <person name="Binder M."/>
            <person name="Choi C."/>
            <person name="Clum A."/>
            <person name="Copeland A."/>
            <person name="Grisel N."/>
            <person name="Haridas S."/>
            <person name="Kipfer T."/>
            <person name="LaButti K."/>
            <person name="Lindquist E."/>
            <person name="Lipzen A."/>
            <person name="Maire R."/>
            <person name="Meier B."/>
            <person name="Mihaltcheva S."/>
            <person name="Molinier V."/>
            <person name="Murat C."/>
            <person name="Poggeler S."/>
            <person name="Quandt C.A."/>
            <person name="Sperisen C."/>
            <person name="Tritt A."/>
            <person name="Tisserant E."/>
            <person name="Crous P.W."/>
            <person name="Henrissat B."/>
            <person name="Nehls U."/>
            <person name="Egli S."/>
            <person name="Spatafora J.W."/>
            <person name="Grigoriev I.V."/>
            <person name="Martin F.M."/>
        </authorList>
    </citation>
    <scope>NUCLEOTIDE SEQUENCE [LARGE SCALE GENOMIC DNA]</scope>
    <source>
        <strain evidence="2 3">CBS 459.81</strain>
    </source>
</reference>
<evidence type="ECO:0000313" key="2">
    <source>
        <dbReference type="EMBL" id="OCK79066.1"/>
    </source>
</evidence>
<name>A0A8E2E7W5_9PEZI</name>
<dbReference type="Proteomes" id="UP000250266">
    <property type="component" value="Unassembled WGS sequence"/>
</dbReference>
<gene>
    <name evidence="2" type="ORF">K432DRAFT_383407</name>
</gene>
<dbReference type="EMBL" id="KV745025">
    <property type="protein sequence ID" value="OCK79066.1"/>
    <property type="molecule type" value="Genomic_DNA"/>
</dbReference>
<proteinExistence type="predicted"/>